<proteinExistence type="predicted"/>
<feature type="transmembrane region" description="Helical" evidence="1">
    <location>
        <begin position="163"/>
        <end position="183"/>
    </location>
</feature>
<dbReference type="RefSeq" id="XP_030993638.1">
    <property type="nucleotide sequence ID" value="XM_031142168.1"/>
</dbReference>
<gene>
    <name evidence="2" type="ORF">E0L32_007425</name>
</gene>
<dbReference type="STRING" id="1093900.A0A507AWS4"/>
<feature type="transmembrane region" description="Helical" evidence="1">
    <location>
        <begin position="49"/>
        <end position="66"/>
    </location>
</feature>
<dbReference type="PANTHER" id="PTHR42083">
    <property type="entry name" value="MARVEL DOMAIN-CONTAINING PROTEIN"/>
    <property type="match status" value="1"/>
</dbReference>
<protein>
    <recommendedName>
        <fullName evidence="4">MARVEL domain-containing protein</fullName>
    </recommendedName>
</protein>
<dbReference type="Proteomes" id="UP000319257">
    <property type="component" value="Unassembled WGS sequence"/>
</dbReference>
<name>A0A507AWS4_9PEZI</name>
<keyword evidence="1" id="KW-0472">Membrane</keyword>
<reference evidence="2 3" key="1">
    <citation type="submission" date="2019-06" db="EMBL/GenBank/DDBJ databases">
        <title>Draft genome sequence of the filamentous fungus Phialemoniopsis curvata isolated from diesel fuel.</title>
        <authorList>
            <person name="Varaljay V.A."/>
            <person name="Lyon W.J."/>
            <person name="Crouch A.L."/>
            <person name="Drake C.E."/>
            <person name="Hollomon J.M."/>
            <person name="Nadeau L.J."/>
            <person name="Nunn H.S."/>
            <person name="Stevenson B.S."/>
            <person name="Bojanowski C.L."/>
            <person name="Crookes-Goodson W.J."/>
        </authorList>
    </citation>
    <scope>NUCLEOTIDE SEQUENCE [LARGE SCALE GENOMIC DNA]</scope>
    <source>
        <strain evidence="2 3">D216</strain>
    </source>
</reference>
<sequence length="222" mass="24324">MGVATFIKLGKTAMDGKKAYDSFDSNMAYGAGKKAATAPLKAWENVPRLVVRGLQFLFALVVIGFYGHRVDVDRRTEGARQSPEWIYGVFVGGASCVAALLLALAGPLSIISSRLRTYRMFAADLTLFLLWIVVFGIFGGIFLRRTDKEGDYKGASTSTQRHVVWLDLVNALLWLVSGVYGAVKTCLGNKVDGVGDKVTGKVTSKLFGRKKETKQWYGQEQV</sequence>
<evidence type="ECO:0000313" key="3">
    <source>
        <dbReference type="Proteomes" id="UP000319257"/>
    </source>
</evidence>
<keyword evidence="1" id="KW-0812">Transmembrane</keyword>
<dbReference type="GeneID" id="41974872"/>
<keyword evidence="1" id="KW-1133">Transmembrane helix</keyword>
<accession>A0A507AWS4</accession>
<feature type="transmembrane region" description="Helical" evidence="1">
    <location>
        <begin position="86"/>
        <end position="108"/>
    </location>
</feature>
<dbReference type="InParanoid" id="A0A507AWS4"/>
<comment type="caution">
    <text evidence="2">The sequence shown here is derived from an EMBL/GenBank/DDBJ whole genome shotgun (WGS) entry which is preliminary data.</text>
</comment>
<evidence type="ECO:0000256" key="1">
    <source>
        <dbReference type="SAM" id="Phobius"/>
    </source>
</evidence>
<feature type="transmembrane region" description="Helical" evidence="1">
    <location>
        <begin position="120"/>
        <end position="143"/>
    </location>
</feature>
<dbReference type="OrthoDB" id="5363290at2759"/>
<organism evidence="2 3">
    <name type="scientific">Thyridium curvatum</name>
    <dbReference type="NCBI Taxonomy" id="1093900"/>
    <lineage>
        <taxon>Eukaryota</taxon>
        <taxon>Fungi</taxon>
        <taxon>Dikarya</taxon>
        <taxon>Ascomycota</taxon>
        <taxon>Pezizomycotina</taxon>
        <taxon>Sordariomycetes</taxon>
        <taxon>Sordariomycetidae</taxon>
        <taxon>Thyridiales</taxon>
        <taxon>Thyridiaceae</taxon>
        <taxon>Thyridium</taxon>
    </lineage>
</organism>
<evidence type="ECO:0000313" key="2">
    <source>
        <dbReference type="EMBL" id="TPX11927.1"/>
    </source>
</evidence>
<keyword evidence="3" id="KW-1185">Reference proteome</keyword>
<evidence type="ECO:0008006" key="4">
    <source>
        <dbReference type="Google" id="ProtNLM"/>
    </source>
</evidence>
<dbReference type="PANTHER" id="PTHR42083:SF1">
    <property type="entry name" value="MARVEL DOMAIN-CONTAINING PROTEIN"/>
    <property type="match status" value="1"/>
</dbReference>
<dbReference type="EMBL" id="SKBQ01000045">
    <property type="protein sequence ID" value="TPX11927.1"/>
    <property type="molecule type" value="Genomic_DNA"/>
</dbReference>
<dbReference type="AlphaFoldDB" id="A0A507AWS4"/>